<dbReference type="Proteomes" id="UP000003340">
    <property type="component" value="Unassembled WGS sequence"/>
</dbReference>
<evidence type="ECO:0000313" key="2">
    <source>
        <dbReference type="EMBL" id="EEG30683.1"/>
    </source>
</evidence>
<sequence length="782" mass="82968">MGEILYCISQATQADIVPSESQNPNFTIYFNFKFALLNASDVTVQLNLDGMVTQGDLVNHNKATDAHKVLFDKKMDLSAASSFATAAQGTKADNALPASEFTPENVLLKVQEATGGSGGTLDAGSVNGRIVNDAKTDTNSIWTASKVDTEIDSRIGRIPDATTTARGLMTTTQVTKLNGIATGANKYVHPTSHAASMITQNASYRFCTDTEKSTWNGKAAGNHTHADLYYTKSDVYSKSESDLAIDNKISAIPNATTTARGLMTTTQVTKLNGIATGANNYTHPSSHPASMITQSSTYRFCTDTEKSTWNGKAASNHNHDSTYLGKNAVAADSSKLGGQLPSYYTIYENLVDAPFVEQSSGVTSGYKTRGEKKFFTFGSRRDNAEVGCGQCSLTSGFSITAAGTNAAAFGNGTIANGDASFASGSNSKAFMEAAHAEGLTTTANNIAAHAEGGSTNSYGQYAHAEGYGTSSSGNAAHAEGCATYARGEYAHAEGFTSQANGVNSHAEGAMTIAGEDSAHAEGLNTQANGKYAHSEGYLTRANGEVSHTEGFSTSAEDYAHASGYHTTAKKCNFVAGIYNRTPTATDVDVTTGDLFVLGNGNSSARSNAFRIQKDGTVNATKSFNSTGADYAELYEWEDGNPAGEDRVGRFVSLNGERIHLSSAGEEPWGIISAEPGVLGDAYNDQWHQMYLVDVFGRRVVQDGQWVINPEYDPDQSYLPRQERPEWAAVATLGKLVLIDDGSCVVNGYCEPKDDGIATVSTSKTAYRVLKRIDTTHVRVAVK</sequence>
<organism evidence="2 3">
    <name type="scientific">[Clostridium] methylpentosum DSM 5476</name>
    <dbReference type="NCBI Taxonomy" id="537013"/>
    <lineage>
        <taxon>Bacteria</taxon>
        <taxon>Bacillati</taxon>
        <taxon>Bacillota</taxon>
        <taxon>Clostridia</taxon>
        <taxon>Eubacteriales</taxon>
        <taxon>Oscillospiraceae</taxon>
        <taxon>Oscillospiraceae incertae sedis</taxon>
    </lineage>
</organism>
<name>C0ED31_9FIRM</name>
<dbReference type="AlphaFoldDB" id="C0ED31"/>
<dbReference type="Pfam" id="PF11962">
    <property type="entry name" value="Peptidase_G2"/>
    <property type="match status" value="1"/>
</dbReference>
<dbReference type="Gene3D" id="2.40.300.10">
    <property type="entry name" value="Head decoration protein D"/>
    <property type="match status" value="1"/>
</dbReference>
<dbReference type="Gene3D" id="4.10.80.40">
    <property type="entry name" value="succinate dehydrogenase protein domain"/>
    <property type="match status" value="1"/>
</dbReference>
<accession>C0ED31</accession>
<dbReference type="SUPFAM" id="SSF101967">
    <property type="entry name" value="Adhesin YadA, collagen-binding domain"/>
    <property type="match status" value="2"/>
</dbReference>
<reference evidence="2 3" key="2">
    <citation type="submission" date="2009-02" db="EMBL/GenBank/DDBJ databases">
        <title>Draft genome sequence of Clostridium methylpentosum (DSM 5476).</title>
        <authorList>
            <person name="Sudarsanam P."/>
            <person name="Ley R."/>
            <person name="Guruge J."/>
            <person name="Turnbaugh P.J."/>
            <person name="Mahowald M."/>
            <person name="Liep D."/>
            <person name="Gordon J."/>
        </authorList>
    </citation>
    <scope>NUCLEOTIDE SEQUENCE [LARGE SCALE GENOMIC DNA]</scope>
    <source>
        <strain evidence="2 3">DSM 5476</strain>
    </source>
</reference>
<dbReference type="InterPro" id="IPR021865">
    <property type="entry name" value="Peptidase_G2"/>
</dbReference>
<dbReference type="HOGENOM" id="CLU_358150_0_0_9"/>
<proteinExistence type="predicted"/>
<dbReference type="STRING" id="537013.CLOSTMETH_01752"/>
<dbReference type="InterPro" id="IPR011049">
    <property type="entry name" value="Serralysin-like_metalloprot_C"/>
</dbReference>
<dbReference type="EMBL" id="ACEC01000058">
    <property type="protein sequence ID" value="EEG30683.1"/>
    <property type="molecule type" value="Genomic_DNA"/>
</dbReference>
<evidence type="ECO:0000259" key="1">
    <source>
        <dbReference type="Pfam" id="PF11962"/>
    </source>
</evidence>
<gene>
    <name evidence="2" type="ORF">CLOSTMETH_01752</name>
</gene>
<comment type="caution">
    <text evidence="2">The sequence shown here is derived from an EMBL/GenBank/DDBJ whole genome shotgun (WGS) entry which is preliminary data.</text>
</comment>
<reference evidence="2 3" key="1">
    <citation type="submission" date="2009-01" db="EMBL/GenBank/DDBJ databases">
        <authorList>
            <person name="Fulton L."/>
            <person name="Clifton S."/>
            <person name="Fulton B."/>
            <person name="Xu J."/>
            <person name="Minx P."/>
            <person name="Pepin K.H."/>
            <person name="Johnson M."/>
            <person name="Bhonagiri V."/>
            <person name="Nash W.E."/>
            <person name="Mardis E.R."/>
            <person name="Wilson R.K."/>
        </authorList>
    </citation>
    <scope>NUCLEOTIDE SEQUENCE [LARGE SCALE GENOMIC DNA]</scope>
    <source>
        <strain evidence="2 3">DSM 5476</strain>
    </source>
</reference>
<evidence type="ECO:0000313" key="3">
    <source>
        <dbReference type="Proteomes" id="UP000003340"/>
    </source>
</evidence>
<dbReference type="eggNOG" id="COG5295">
    <property type="taxonomic scope" value="Bacteria"/>
</dbReference>
<keyword evidence="3" id="KW-1185">Reference proteome</keyword>
<protein>
    <submittedName>
        <fullName evidence="2">Hep/Hag repeat protein</fullName>
    </submittedName>
</protein>
<dbReference type="CDD" id="cd12820">
    <property type="entry name" value="LbR_YadA-like"/>
    <property type="match status" value="1"/>
</dbReference>
<feature type="domain" description="Peptidase G2 IMC autoproteolytic cleavage" evidence="1">
    <location>
        <begin position="599"/>
        <end position="769"/>
    </location>
</feature>